<protein>
    <recommendedName>
        <fullName evidence="3">TonB C-terminal domain-containing protein</fullName>
    </recommendedName>
</protein>
<keyword evidence="2" id="KW-1185">Reference proteome</keyword>
<reference evidence="1 2" key="1">
    <citation type="submission" date="2018-12" db="EMBL/GenBank/DDBJ databases">
        <authorList>
            <person name="Feng G."/>
            <person name="Zhu H."/>
        </authorList>
    </citation>
    <scope>NUCLEOTIDE SEQUENCE [LARGE SCALE GENOMIC DNA]</scope>
    <source>
        <strain evidence="1 2">9PBR-2</strain>
    </source>
</reference>
<gene>
    <name evidence="1" type="ORF">EI290_01865</name>
</gene>
<evidence type="ECO:0008006" key="3">
    <source>
        <dbReference type="Google" id="ProtNLM"/>
    </source>
</evidence>
<proteinExistence type="predicted"/>
<evidence type="ECO:0000313" key="2">
    <source>
        <dbReference type="Proteomes" id="UP000280066"/>
    </source>
</evidence>
<dbReference type="EMBL" id="RWIS01000001">
    <property type="protein sequence ID" value="RSK37422.1"/>
    <property type="molecule type" value="Genomic_DNA"/>
</dbReference>
<dbReference type="OrthoDB" id="1039448at2"/>
<organism evidence="1 2">
    <name type="scientific">Hymenobacter metallilatus</name>
    <dbReference type="NCBI Taxonomy" id="2493666"/>
    <lineage>
        <taxon>Bacteria</taxon>
        <taxon>Pseudomonadati</taxon>
        <taxon>Bacteroidota</taxon>
        <taxon>Cytophagia</taxon>
        <taxon>Cytophagales</taxon>
        <taxon>Hymenobacteraceae</taxon>
        <taxon>Hymenobacter</taxon>
    </lineage>
</organism>
<dbReference type="RefSeq" id="WP_125426093.1">
    <property type="nucleotide sequence ID" value="NZ_RWIS01000001.1"/>
</dbReference>
<dbReference type="AlphaFoldDB" id="A0A428JTX7"/>
<evidence type="ECO:0000313" key="1">
    <source>
        <dbReference type="EMBL" id="RSK37422.1"/>
    </source>
</evidence>
<dbReference type="Proteomes" id="UP000280066">
    <property type="component" value="Unassembled WGS sequence"/>
</dbReference>
<accession>A0A428JTX7</accession>
<name>A0A428JTX7_9BACT</name>
<comment type="caution">
    <text evidence="1">The sequence shown here is derived from an EMBL/GenBank/DDBJ whole genome shotgun (WGS) entry which is preliminary data.</text>
</comment>
<sequence>MPILLPILNVRLQACAEDWQQMSPTEQGRYCGSCHRTVLDFTQGTEADLAQAYATSPDGRVCGRFRADQLNPASRLRAGLRPRQRLFLAAVVLVLLQGFSARQAWAQLQAAHVCPPTSSNFLGMHESGIPTGGMTYKQGSQADFEQLVSARLQWPSTAQGRPLKSWRRTVRVLCMVDTAGQVVASQLLRAHSWSGQQPFLTELNRILAQLPQPFVAPNHYGRPIAAQTVMQFTFRKTASSH</sequence>